<gene>
    <name evidence="10" type="ORF">B5G02_02960</name>
</gene>
<feature type="binding site" evidence="6">
    <location>
        <begin position="409"/>
        <end position="416"/>
    </location>
    <ligand>
        <name>ATP</name>
        <dbReference type="ChEBI" id="CHEBI:30616"/>
    </ligand>
</feature>
<feature type="transmembrane region" description="Helical" evidence="8">
    <location>
        <begin position="12"/>
        <end position="31"/>
    </location>
</feature>
<dbReference type="PROSITE" id="PS50901">
    <property type="entry name" value="FTSK"/>
    <property type="match status" value="1"/>
</dbReference>
<accession>A0A1Y3XUQ4</accession>
<keyword evidence="4" id="KW-0238">DNA-binding</keyword>
<dbReference type="PANTHER" id="PTHR22683">
    <property type="entry name" value="SPORULATION PROTEIN RELATED"/>
    <property type="match status" value="1"/>
</dbReference>
<evidence type="ECO:0000256" key="6">
    <source>
        <dbReference type="PROSITE-ProRule" id="PRU00289"/>
    </source>
</evidence>
<dbReference type="Gene3D" id="3.30.980.40">
    <property type="match status" value="1"/>
</dbReference>
<evidence type="ECO:0000256" key="8">
    <source>
        <dbReference type="SAM" id="Phobius"/>
    </source>
</evidence>
<dbReference type="Gene3D" id="1.10.10.10">
    <property type="entry name" value="Winged helix-like DNA-binding domain superfamily/Winged helix DNA-binding domain"/>
    <property type="match status" value="1"/>
</dbReference>
<dbReference type="AlphaFoldDB" id="A0A1Y3XUQ4"/>
<evidence type="ECO:0000313" key="10">
    <source>
        <dbReference type="EMBL" id="OUN89255.1"/>
    </source>
</evidence>
<dbReference type="SMART" id="SM00843">
    <property type="entry name" value="Ftsk_gamma"/>
    <property type="match status" value="1"/>
</dbReference>
<comment type="caution">
    <text evidence="10">The sequence shown here is derived from an EMBL/GenBank/DDBJ whole genome shotgun (WGS) entry which is preliminary data.</text>
</comment>
<dbReference type="InterPro" id="IPR003593">
    <property type="entry name" value="AAA+_ATPase"/>
</dbReference>
<evidence type="ECO:0000259" key="9">
    <source>
        <dbReference type="PROSITE" id="PS50901"/>
    </source>
</evidence>
<dbReference type="Gene3D" id="3.40.50.300">
    <property type="entry name" value="P-loop containing nucleotide triphosphate hydrolases"/>
    <property type="match status" value="1"/>
</dbReference>
<dbReference type="InterPro" id="IPR036388">
    <property type="entry name" value="WH-like_DNA-bd_sf"/>
</dbReference>
<dbReference type="PANTHER" id="PTHR22683:SF41">
    <property type="entry name" value="DNA TRANSLOCASE FTSK"/>
    <property type="match status" value="1"/>
</dbReference>
<dbReference type="CDD" id="cd01127">
    <property type="entry name" value="TrwB_TraG_TraD_VirD4"/>
    <property type="match status" value="1"/>
</dbReference>
<keyword evidence="10" id="KW-0132">Cell division</keyword>
<dbReference type="InterPro" id="IPR036390">
    <property type="entry name" value="WH_DNA-bd_sf"/>
</dbReference>
<dbReference type="OrthoDB" id="9807790at2"/>
<comment type="similarity">
    <text evidence="1">Belongs to the FtsK/SpoIIIE/SftA family.</text>
</comment>
<dbReference type="GO" id="GO:0005524">
    <property type="term" value="F:ATP binding"/>
    <property type="evidence" value="ECO:0007669"/>
    <property type="project" value="UniProtKB-UniRule"/>
</dbReference>
<dbReference type="SMART" id="SM00382">
    <property type="entry name" value="AAA"/>
    <property type="match status" value="1"/>
</dbReference>
<keyword evidence="8" id="KW-0812">Transmembrane</keyword>
<dbReference type="Proteomes" id="UP000195781">
    <property type="component" value="Unassembled WGS sequence"/>
</dbReference>
<keyword evidence="3 6" id="KW-0067">ATP-binding</keyword>
<dbReference type="Pfam" id="PF01580">
    <property type="entry name" value="FtsK_SpoIIIE"/>
    <property type="match status" value="1"/>
</dbReference>
<reference evidence="11" key="1">
    <citation type="submission" date="2017-04" db="EMBL/GenBank/DDBJ databases">
        <title>Function of individual gut microbiota members based on whole genome sequencing of pure cultures obtained from chicken caecum.</title>
        <authorList>
            <person name="Medvecky M."/>
            <person name="Cejkova D."/>
            <person name="Polansky O."/>
            <person name="Karasova D."/>
            <person name="Kubasova T."/>
            <person name="Cizek A."/>
            <person name="Rychlik I."/>
        </authorList>
    </citation>
    <scope>NUCLEOTIDE SEQUENCE [LARGE SCALE GENOMIC DNA]</scope>
    <source>
        <strain evidence="11">An5</strain>
    </source>
</reference>
<keyword evidence="2 6" id="KW-0547">Nucleotide-binding</keyword>
<dbReference type="SUPFAM" id="SSF46785">
    <property type="entry name" value="Winged helix' DNA-binding domain"/>
    <property type="match status" value="1"/>
</dbReference>
<organism evidence="10 11">
    <name type="scientific">[Collinsella] massiliensis</name>
    <dbReference type="NCBI Taxonomy" id="1232426"/>
    <lineage>
        <taxon>Bacteria</taxon>
        <taxon>Bacillati</taxon>
        <taxon>Actinomycetota</taxon>
        <taxon>Coriobacteriia</taxon>
        <taxon>Coriobacteriales</taxon>
        <taxon>Coriobacteriaceae</taxon>
        <taxon>Enorma</taxon>
    </lineage>
</organism>
<dbReference type="Pfam" id="PF09397">
    <property type="entry name" value="FtsK_gamma"/>
    <property type="match status" value="1"/>
</dbReference>
<keyword evidence="10" id="KW-0131">Cell cycle</keyword>
<protein>
    <submittedName>
        <fullName evidence="10">Cell division protein FtsK</fullName>
    </submittedName>
</protein>
<evidence type="ECO:0000256" key="3">
    <source>
        <dbReference type="ARBA" id="ARBA00022840"/>
    </source>
</evidence>
<keyword evidence="11" id="KW-1185">Reference proteome</keyword>
<sequence>MVLGVTVGEPELAATGGYVGFAIASTLAGAFGKPIAGVLLVGIGIAGAILIGFSVSRLVGALRDGAERLRERRHVEVNESPWGDDSALMPRAPQRRPREPRQQELFDADGTMETSYLGDRAKTTLLEQDPDEVDEDPFVDLSSQLEAERAATTLIPIEDRYVDGAKAAATGSDAVQEELPGAGERVAPASEPDQVAEPALVIPEFLRHPRSERADAPEAAEAAAEASETAATQPRETPKPAPRSGTAAAAASAGDGSERLLPPVSMLRHSPQAKAGASSSKELQQTAESLQSTLQEFGLHSRVVGWISGPTVTTFKVQPGEGERVSRIASLEDDIALSLATDSVRIFAPIPGTTHVGIEIPNRTRQTVAFGDILPYVTGGPLEFALGRDSEGQPMVADLAKMPHLLIAGTTGSGKSVVISSILMSLLMRTFPEDVRLIMVDPKRVEFAPYDGLPHLYVPVVTEPKQAASALQWAVSEMERRLKVFERVGVRKISTFNEKQAAGEFEKYDNPPQKLPYLVIVIDELSDLMMVAGKDVEASIVRIAQLGRAAGIHMIVATQRPSSNVVTGLIKANITNRIGLTVATGIDSRVILDQTGAEKLIGQGDMLFSRVDWGKPKRIQGCYVSDEEIFSVVEFVKEQSPAEYHEEILSAVAPAAMQGAGGGGGVSADDPLIWEAAHLVVESGLGSTSSLQRRLKVGYARAGRIMDMLEEKGIVGPPDGSKPREVLLDEQGLAELEEVEARMSADDGLGGF</sequence>
<feature type="region of interest" description="Disordered" evidence="7">
    <location>
        <begin position="211"/>
        <end position="262"/>
    </location>
</feature>
<proteinExistence type="inferred from homology"/>
<dbReference type="InterPro" id="IPR041027">
    <property type="entry name" value="FtsK_alpha"/>
</dbReference>
<dbReference type="InterPro" id="IPR002543">
    <property type="entry name" value="FtsK_dom"/>
</dbReference>
<dbReference type="Pfam" id="PF17854">
    <property type="entry name" value="FtsK_alpha"/>
    <property type="match status" value="1"/>
</dbReference>
<name>A0A1Y3XUQ4_9ACTN</name>
<feature type="compositionally biased region" description="Low complexity" evidence="7">
    <location>
        <begin position="217"/>
        <end position="232"/>
    </location>
</feature>
<dbReference type="InterPro" id="IPR018541">
    <property type="entry name" value="Ftsk_gamma"/>
</dbReference>
<dbReference type="InterPro" id="IPR050206">
    <property type="entry name" value="FtsK/SpoIIIE/SftA"/>
</dbReference>
<evidence type="ECO:0000256" key="5">
    <source>
        <dbReference type="ARBA" id="ARBA00024986"/>
    </source>
</evidence>
<evidence type="ECO:0000256" key="2">
    <source>
        <dbReference type="ARBA" id="ARBA00022741"/>
    </source>
</evidence>
<evidence type="ECO:0000256" key="1">
    <source>
        <dbReference type="ARBA" id="ARBA00006474"/>
    </source>
</evidence>
<dbReference type="InterPro" id="IPR027417">
    <property type="entry name" value="P-loop_NTPase"/>
</dbReference>
<comment type="function">
    <text evidence="5">Essential cell division protein that coordinates cell division and chromosome segregation. The N-terminus is involved in assembly of the cell-division machinery. The C-terminus functions as a DNA motor that moves dsDNA in an ATP-dependent manner towards the dif recombination site, which is located within the replication terminus region. Required for activation of the Xer recombinase, allowing activation of chromosome unlinking by recombination.</text>
</comment>
<dbReference type="EMBL" id="NFIE01000005">
    <property type="protein sequence ID" value="OUN89255.1"/>
    <property type="molecule type" value="Genomic_DNA"/>
</dbReference>
<feature type="domain" description="FtsK" evidence="9">
    <location>
        <begin position="392"/>
        <end position="589"/>
    </location>
</feature>
<feature type="compositionally biased region" description="Low complexity" evidence="7">
    <location>
        <begin position="244"/>
        <end position="255"/>
    </location>
</feature>
<keyword evidence="8" id="KW-0472">Membrane</keyword>
<evidence type="ECO:0000256" key="7">
    <source>
        <dbReference type="SAM" id="MobiDB-lite"/>
    </source>
</evidence>
<evidence type="ECO:0000256" key="4">
    <source>
        <dbReference type="ARBA" id="ARBA00023125"/>
    </source>
</evidence>
<feature type="region of interest" description="Disordered" evidence="7">
    <location>
        <begin position="79"/>
        <end position="102"/>
    </location>
</feature>
<dbReference type="GO" id="GO:0003677">
    <property type="term" value="F:DNA binding"/>
    <property type="evidence" value="ECO:0007669"/>
    <property type="project" value="UniProtKB-KW"/>
</dbReference>
<evidence type="ECO:0000313" key="11">
    <source>
        <dbReference type="Proteomes" id="UP000195781"/>
    </source>
</evidence>
<feature type="transmembrane region" description="Helical" evidence="8">
    <location>
        <begin position="38"/>
        <end position="59"/>
    </location>
</feature>
<dbReference type="GO" id="GO:0051301">
    <property type="term" value="P:cell division"/>
    <property type="evidence" value="ECO:0007669"/>
    <property type="project" value="UniProtKB-KW"/>
</dbReference>
<dbReference type="SUPFAM" id="SSF52540">
    <property type="entry name" value="P-loop containing nucleoside triphosphate hydrolases"/>
    <property type="match status" value="1"/>
</dbReference>
<keyword evidence="8" id="KW-1133">Transmembrane helix</keyword>